<gene>
    <name evidence="1" type="ORF">IW245_000112</name>
</gene>
<evidence type="ECO:0000313" key="1">
    <source>
        <dbReference type="EMBL" id="MBG6133918.1"/>
    </source>
</evidence>
<dbReference type="EMBL" id="JADOUF010000001">
    <property type="protein sequence ID" value="MBG6133918.1"/>
    <property type="molecule type" value="Genomic_DNA"/>
</dbReference>
<dbReference type="AlphaFoldDB" id="A0A8J7GLT3"/>
<organism evidence="1 2">
    <name type="scientific">Longispora fulva</name>
    <dbReference type="NCBI Taxonomy" id="619741"/>
    <lineage>
        <taxon>Bacteria</taxon>
        <taxon>Bacillati</taxon>
        <taxon>Actinomycetota</taxon>
        <taxon>Actinomycetes</taxon>
        <taxon>Micromonosporales</taxon>
        <taxon>Micromonosporaceae</taxon>
        <taxon>Longispora</taxon>
    </lineage>
</organism>
<reference evidence="1" key="1">
    <citation type="submission" date="2020-11" db="EMBL/GenBank/DDBJ databases">
        <title>Sequencing the genomes of 1000 actinobacteria strains.</title>
        <authorList>
            <person name="Klenk H.-P."/>
        </authorList>
    </citation>
    <scope>NUCLEOTIDE SEQUENCE</scope>
    <source>
        <strain evidence="1">DSM 45356</strain>
    </source>
</reference>
<sequence>MMYRITTHSAHLLDHEHEHAVVYHVRADAAGTRIDPATRPGEHAAVCADRGYRPSDLNVRSLTSTLGPTTSSPHSFKALA</sequence>
<name>A0A8J7GLT3_9ACTN</name>
<dbReference type="Proteomes" id="UP000622552">
    <property type="component" value="Unassembled WGS sequence"/>
</dbReference>
<dbReference type="RefSeq" id="WP_197001219.1">
    <property type="nucleotide sequence ID" value="NZ_BONS01000032.1"/>
</dbReference>
<accession>A0A8J7GLT3</accession>
<keyword evidence="2" id="KW-1185">Reference proteome</keyword>
<proteinExistence type="predicted"/>
<protein>
    <submittedName>
        <fullName evidence="1">Uncharacterized protein</fullName>
    </submittedName>
</protein>
<evidence type="ECO:0000313" key="2">
    <source>
        <dbReference type="Proteomes" id="UP000622552"/>
    </source>
</evidence>
<comment type="caution">
    <text evidence="1">The sequence shown here is derived from an EMBL/GenBank/DDBJ whole genome shotgun (WGS) entry which is preliminary data.</text>
</comment>